<dbReference type="Pfam" id="PF05922">
    <property type="entry name" value="Inhibitor_I9"/>
    <property type="match status" value="1"/>
</dbReference>
<feature type="chain" id="PRO_5046236746" description="Inhibitor I9 domain-containing protein" evidence="1">
    <location>
        <begin position="24"/>
        <end position="111"/>
    </location>
</feature>
<dbReference type="Gene3D" id="3.30.70.80">
    <property type="entry name" value="Peptidase S8 propeptide/proteinase inhibitor I9"/>
    <property type="match status" value="1"/>
</dbReference>
<protein>
    <recommendedName>
        <fullName evidence="2">Inhibitor I9 domain-containing protein</fullName>
    </recommendedName>
</protein>
<evidence type="ECO:0000259" key="2">
    <source>
        <dbReference type="Pfam" id="PF05922"/>
    </source>
</evidence>
<dbReference type="SUPFAM" id="SSF54897">
    <property type="entry name" value="Protease propeptides/inhibitors"/>
    <property type="match status" value="1"/>
</dbReference>
<dbReference type="RefSeq" id="WP_321544102.1">
    <property type="nucleotide sequence ID" value="NZ_JAXIVS010000001.1"/>
</dbReference>
<accession>A0ABU5GW21</accession>
<feature type="signal peptide" evidence="1">
    <location>
        <begin position="1"/>
        <end position="23"/>
    </location>
</feature>
<sequence length="111" mass="11855">MRLPLVLLASLCLGFVACGPSMEDDAPVTEAPHSGRYLVRLREPASRDAAPSVRDQALELTARYGGTLVSVYERSFRGFTVEALPAPQAQALAGDPAVSQIEQDSRLGLTD</sequence>
<evidence type="ECO:0000256" key="1">
    <source>
        <dbReference type="SAM" id="SignalP"/>
    </source>
</evidence>
<dbReference type="PROSITE" id="PS51257">
    <property type="entry name" value="PROKAR_LIPOPROTEIN"/>
    <property type="match status" value="1"/>
</dbReference>
<dbReference type="Proteomes" id="UP001291309">
    <property type="component" value="Unassembled WGS sequence"/>
</dbReference>
<evidence type="ECO:0000313" key="4">
    <source>
        <dbReference type="Proteomes" id="UP001291309"/>
    </source>
</evidence>
<feature type="domain" description="Inhibitor I9" evidence="2">
    <location>
        <begin position="61"/>
        <end position="107"/>
    </location>
</feature>
<dbReference type="InterPro" id="IPR010259">
    <property type="entry name" value="S8pro/Inhibitor_I9"/>
</dbReference>
<dbReference type="EMBL" id="JAXIVS010000001">
    <property type="protein sequence ID" value="MDY7225392.1"/>
    <property type="molecule type" value="Genomic_DNA"/>
</dbReference>
<gene>
    <name evidence="3" type="ORF">SYV04_03325</name>
</gene>
<keyword evidence="4" id="KW-1185">Reference proteome</keyword>
<proteinExistence type="predicted"/>
<reference evidence="3 4" key="1">
    <citation type="submission" date="2023-12" db="EMBL/GenBank/DDBJ databases">
        <title>the genome sequence of Hyalangium sp. s54d21.</title>
        <authorList>
            <person name="Zhang X."/>
        </authorList>
    </citation>
    <scope>NUCLEOTIDE SEQUENCE [LARGE SCALE GENOMIC DNA]</scope>
    <source>
        <strain evidence="4">s54d21</strain>
    </source>
</reference>
<name>A0ABU5GW21_9BACT</name>
<dbReference type="InterPro" id="IPR037045">
    <property type="entry name" value="S8pro/Inhibitor_I9_sf"/>
</dbReference>
<keyword evidence="1" id="KW-0732">Signal</keyword>
<organism evidence="3 4">
    <name type="scientific">Hyalangium rubrum</name>
    <dbReference type="NCBI Taxonomy" id="3103134"/>
    <lineage>
        <taxon>Bacteria</taxon>
        <taxon>Pseudomonadati</taxon>
        <taxon>Myxococcota</taxon>
        <taxon>Myxococcia</taxon>
        <taxon>Myxococcales</taxon>
        <taxon>Cystobacterineae</taxon>
        <taxon>Archangiaceae</taxon>
        <taxon>Hyalangium</taxon>
    </lineage>
</organism>
<comment type="caution">
    <text evidence="3">The sequence shown here is derived from an EMBL/GenBank/DDBJ whole genome shotgun (WGS) entry which is preliminary data.</text>
</comment>
<evidence type="ECO:0000313" key="3">
    <source>
        <dbReference type="EMBL" id="MDY7225392.1"/>
    </source>
</evidence>